<feature type="domain" description="NAD-dependent epimerase/dehydratase" evidence="2">
    <location>
        <begin position="6"/>
        <end position="208"/>
    </location>
</feature>
<dbReference type="PANTHER" id="PTHR43000">
    <property type="entry name" value="DTDP-D-GLUCOSE 4,6-DEHYDRATASE-RELATED"/>
    <property type="match status" value="1"/>
</dbReference>
<accession>A0A5D3F6J2</accession>
<sequence>MGKHVIVGAGQVGGHLAERLAGQGHDVVVVTRSGTGPEGVERIAADASDRARLTEIATNADALYNCVNPRYHRWTQDWPPLAASFLGAAEATGAVLVILGNLYGYGPVDGPMTEDLPLAAPGVKGQVRAKMWRDALAAHEAGRIRTTELRPSDYYGPRSTDQAYIGETRFVKPLLAGKRVPYFSDPSVPHAWTYLPDVAEALAIAGTDERAWGRPWHVPTGPAVSTLDVARRLCEIADAPAPRVFEVPRLVFNAAGLVNPMARELRETRYQFDKPYILDSSAFETTFGMRPTPMDDALRTIVAAYRESAAAGN</sequence>
<evidence type="ECO:0000259" key="2">
    <source>
        <dbReference type="Pfam" id="PF01370"/>
    </source>
</evidence>
<dbReference type="AlphaFoldDB" id="A0A5D3F6J2"/>
<evidence type="ECO:0000256" key="1">
    <source>
        <dbReference type="ARBA" id="ARBA00007637"/>
    </source>
</evidence>
<dbReference type="EMBL" id="VSRQ01000012">
    <property type="protein sequence ID" value="TYK43290.1"/>
    <property type="molecule type" value="Genomic_DNA"/>
</dbReference>
<gene>
    <name evidence="3" type="ORF">FXF68_39445</name>
</gene>
<comment type="caution">
    <text evidence="3">The sequence shown here is derived from an EMBL/GenBank/DDBJ whole genome shotgun (WGS) entry which is preliminary data.</text>
</comment>
<name>A0A5D3F6J2_9ACTN</name>
<organism evidence="3 4">
    <name type="scientific">Actinomadura decatromicini</name>
    <dbReference type="NCBI Taxonomy" id="2604572"/>
    <lineage>
        <taxon>Bacteria</taxon>
        <taxon>Bacillati</taxon>
        <taxon>Actinomycetota</taxon>
        <taxon>Actinomycetes</taxon>
        <taxon>Streptosporangiales</taxon>
        <taxon>Thermomonosporaceae</taxon>
        <taxon>Actinomadura</taxon>
    </lineage>
</organism>
<dbReference type="InterPro" id="IPR036291">
    <property type="entry name" value="NAD(P)-bd_dom_sf"/>
</dbReference>
<dbReference type="Proteomes" id="UP000323505">
    <property type="component" value="Unassembled WGS sequence"/>
</dbReference>
<proteinExistence type="inferred from homology"/>
<evidence type="ECO:0000313" key="4">
    <source>
        <dbReference type="Proteomes" id="UP000323505"/>
    </source>
</evidence>
<keyword evidence="4" id="KW-1185">Reference proteome</keyword>
<dbReference type="InterPro" id="IPR001509">
    <property type="entry name" value="Epimerase_deHydtase"/>
</dbReference>
<dbReference type="RefSeq" id="WP_148767930.1">
    <property type="nucleotide sequence ID" value="NZ_VSRQ01000012.1"/>
</dbReference>
<dbReference type="Pfam" id="PF01370">
    <property type="entry name" value="Epimerase"/>
    <property type="match status" value="1"/>
</dbReference>
<evidence type="ECO:0000313" key="3">
    <source>
        <dbReference type="EMBL" id="TYK43290.1"/>
    </source>
</evidence>
<reference evidence="3 4" key="1">
    <citation type="submission" date="2019-08" db="EMBL/GenBank/DDBJ databases">
        <title>Actinomadura sp. nov. CYP1-5 isolated from mountain soil.</title>
        <authorList>
            <person name="Songsumanus A."/>
            <person name="Kuncharoen N."/>
            <person name="Kudo T."/>
            <person name="Yuki M."/>
            <person name="Igarashi Y."/>
            <person name="Tanasupawat S."/>
        </authorList>
    </citation>
    <scope>NUCLEOTIDE SEQUENCE [LARGE SCALE GENOMIC DNA]</scope>
    <source>
        <strain evidence="3 4">CYP1-5</strain>
    </source>
</reference>
<protein>
    <submittedName>
        <fullName evidence="3">NAD-dependent epimerase/dehydratase family protein</fullName>
    </submittedName>
</protein>
<dbReference type="SUPFAM" id="SSF51735">
    <property type="entry name" value="NAD(P)-binding Rossmann-fold domains"/>
    <property type="match status" value="1"/>
</dbReference>
<dbReference type="Gene3D" id="3.40.50.720">
    <property type="entry name" value="NAD(P)-binding Rossmann-like Domain"/>
    <property type="match status" value="1"/>
</dbReference>
<comment type="similarity">
    <text evidence="1">Belongs to the NAD(P)-dependent epimerase/dehydratase family.</text>
</comment>